<dbReference type="SUPFAM" id="SSF89562">
    <property type="entry name" value="RraA-like"/>
    <property type="match status" value="1"/>
</dbReference>
<dbReference type="Pfam" id="PF03737">
    <property type="entry name" value="RraA-like"/>
    <property type="match status" value="1"/>
</dbReference>
<gene>
    <name evidence="6" type="ORF">SAMN05216466_102381</name>
</gene>
<dbReference type="PANTHER" id="PTHR33254">
    <property type="entry name" value="4-HYDROXY-4-METHYL-2-OXOGLUTARATE ALDOLASE 3-RELATED"/>
    <property type="match status" value="1"/>
</dbReference>
<dbReference type="EMBL" id="FNCJ01000002">
    <property type="protein sequence ID" value="SDG17990.1"/>
    <property type="molecule type" value="Genomic_DNA"/>
</dbReference>
<proteinExistence type="predicted"/>
<dbReference type="CDD" id="cd16841">
    <property type="entry name" value="RraA_family"/>
    <property type="match status" value="1"/>
</dbReference>
<evidence type="ECO:0000256" key="2">
    <source>
        <dbReference type="ARBA" id="ARBA00016549"/>
    </source>
</evidence>
<protein>
    <recommendedName>
        <fullName evidence="2">Putative 4-hydroxy-4-methyl-2-oxoglutarate aldolase</fullName>
    </recommendedName>
    <alternativeName>
        <fullName evidence="3">Regulator of ribonuclease activity homolog</fullName>
    </alternativeName>
    <alternativeName>
        <fullName evidence="4">RraA-like protein</fullName>
    </alternativeName>
</protein>
<evidence type="ECO:0000313" key="6">
    <source>
        <dbReference type="EMBL" id="SDG17990.1"/>
    </source>
</evidence>
<keyword evidence="5" id="KW-0460">Magnesium</keyword>
<dbReference type="InterPro" id="IPR005493">
    <property type="entry name" value="RraA/RraA-like"/>
</dbReference>
<dbReference type="AlphaFoldDB" id="A0A1G7S739"/>
<feature type="binding site" evidence="5">
    <location>
        <position position="143"/>
    </location>
    <ligand>
        <name>substrate</name>
    </ligand>
</feature>
<accession>A0A1G7S739</accession>
<organism evidence="6 7">
    <name type="scientific">Paraburkholderia phenazinium</name>
    <dbReference type="NCBI Taxonomy" id="60549"/>
    <lineage>
        <taxon>Bacteria</taxon>
        <taxon>Pseudomonadati</taxon>
        <taxon>Pseudomonadota</taxon>
        <taxon>Betaproteobacteria</taxon>
        <taxon>Burkholderiales</taxon>
        <taxon>Burkholderiaceae</taxon>
        <taxon>Paraburkholderia</taxon>
    </lineage>
</organism>
<sequence length="245" mass="26075">MAVVPPGFARAELFPPLTKRTLTMYKAIRKNPSAAQADAGILNALRDIPVSALSDNMHRNVGSVGLHPYQRPGKKTMAGTAVTVRSRGGDNLTYLRALEFCRPGDVLVLDAGGDLNNAVVGGILSFYAASIGVAGIVIDGAIRDVAEIRDRDFPVYARGVTHRGPYKDGPGEINVPVSVGGMVVNPGDIVVGDQDGLLAIPQADVEQVTEKARAVLKAEAETMRAMKEGRWDRAFIDALEARCNN</sequence>
<dbReference type="GO" id="GO:0046872">
    <property type="term" value="F:metal ion binding"/>
    <property type="evidence" value="ECO:0007669"/>
    <property type="project" value="UniProtKB-KW"/>
</dbReference>
<dbReference type="Proteomes" id="UP000199706">
    <property type="component" value="Unassembled WGS sequence"/>
</dbReference>
<comment type="cofactor">
    <cofactor evidence="1">
        <name>a divalent metal cation</name>
        <dbReference type="ChEBI" id="CHEBI:60240"/>
    </cofactor>
</comment>
<comment type="cofactor">
    <cofactor evidence="5">
        <name>Mg(2+)</name>
        <dbReference type="ChEBI" id="CHEBI:18420"/>
    </cofactor>
</comment>
<name>A0A1G7S739_9BURK</name>
<dbReference type="Gene3D" id="3.50.30.40">
    <property type="entry name" value="Ribonuclease E inhibitor RraA/RraA-like"/>
    <property type="match status" value="1"/>
</dbReference>
<feature type="binding site" evidence="5">
    <location>
        <begin position="121"/>
        <end position="124"/>
    </location>
    <ligand>
        <name>substrate</name>
    </ligand>
</feature>
<evidence type="ECO:0000256" key="1">
    <source>
        <dbReference type="ARBA" id="ARBA00001968"/>
    </source>
</evidence>
<dbReference type="PANTHER" id="PTHR33254:SF4">
    <property type="entry name" value="4-HYDROXY-4-METHYL-2-OXOGLUTARATE ALDOLASE 3-RELATED"/>
    <property type="match status" value="1"/>
</dbReference>
<dbReference type="InterPro" id="IPR036704">
    <property type="entry name" value="RraA/RraA-like_sf"/>
</dbReference>
<evidence type="ECO:0000313" key="7">
    <source>
        <dbReference type="Proteomes" id="UP000199706"/>
    </source>
</evidence>
<evidence type="ECO:0000256" key="3">
    <source>
        <dbReference type="ARBA" id="ARBA00029596"/>
    </source>
</evidence>
<reference evidence="6 7" key="1">
    <citation type="submission" date="2016-10" db="EMBL/GenBank/DDBJ databases">
        <authorList>
            <person name="de Groot N.N."/>
        </authorList>
    </citation>
    <scope>NUCLEOTIDE SEQUENCE [LARGE SCALE GENOMIC DNA]</scope>
    <source>
        <strain evidence="6 7">LMG 2247</strain>
    </source>
</reference>
<feature type="binding site" evidence="5">
    <location>
        <position position="144"/>
    </location>
    <ligand>
        <name>Mg(2+)</name>
        <dbReference type="ChEBI" id="CHEBI:18420"/>
    </ligand>
</feature>
<dbReference type="NCBIfam" id="NF004850">
    <property type="entry name" value="PRK06201.1"/>
    <property type="match status" value="1"/>
</dbReference>
<keyword evidence="5" id="KW-0479">Metal-binding</keyword>
<evidence type="ECO:0000256" key="5">
    <source>
        <dbReference type="PIRSR" id="PIRSR605493-1"/>
    </source>
</evidence>
<evidence type="ECO:0000256" key="4">
    <source>
        <dbReference type="ARBA" id="ARBA00030169"/>
    </source>
</evidence>